<accession>T1GMS0</accession>
<dbReference type="HOGENOM" id="CLU_1827518_0_0_1"/>
<dbReference type="InterPro" id="IPR013783">
    <property type="entry name" value="Ig-like_fold"/>
</dbReference>
<evidence type="ECO:0000313" key="4">
    <source>
        <dbReference type="Proteomes" id="UP000015102"/>
    </source>
</evidence>
<proteinExistence type="predicted"/>
<dbReference type="AlphaFoldDB" id="T1GMS0"/>
<reference evidence="4" key="1">
    <citation type="submission" date="2013-02" db="EMBL/GenBank/DDBJ databases">
        <authorList>
            <person name="Hughes D."/>
        </authorList>
    </citation>
    <scope>NUCLEOTIDE SEQUENCE</scope>
    <source>
        <strain>Durham</strain>
        <strain evidence="4">NC isolate 2 -- Noor lab</strain>
    </source>
</reference>
<dbReference type="PANTHER" id="PTHR13817">
    <property type="entry name" value="TITIN"/>
    <property type="match status" value="1"/>
</dbReference>
<keyword evidence="4" id="KW-1185">Reference proteome</keyword>
<reference evidence="3" key="2">
    <citation type="submission" date="2015-06" db="UniProtKB">
        <authorList>
            <consortium name="EnsemblMetazoa"/>
        </authorList>
    </citation>
    <scope>IDENTIFICATION</scope>
</reference>
<evidence type="ECO:0000256" key="1">
    <source>
        <dbReference type="ARBA" id="ARBA00022737"/>
    </source>
</evidence>
<dbReference type="InterPro" id="IPR050964">
    <property type="entry name" value="Striated_Muscle_Regulatory"/>
</dbReference>
<dbReference type="EnsemblMetazoa" id="MESCA004850-RA">
    <property type="protein sequence ID" value="MESCA004850-PA"/>
    <property type="gene ID" value="MESCA004850"/>
</dbReference>
<feature type="domain" description="Ig-like" evidence="2">
    <location>
        <begin position="53"/>
        <end position="129"/>
    </location>
</feature>
<dbReference type="InterPro" id="IPR007110">
    <property type="entry name" value="Ig-like_dom"/>
</dbReference>
<dbReference type="PANTHER" id="PTHR13817:SF171">
    <property type="entry name" value="STRETCHIN-MLCK, ISOFORM U"/>
    <property type="match status" value="1"/>
</dbReference>
<evidence type="ECO:0000313" key="3">
    <source>
        <dbReference type="EnsemblMetazoa" id="MESCA004850-PA"/>
    </source>
</evidence>
<dbReference type="InterPro" id="IPR013098">
    <property type="entry name" value="Ig_I-set"/>
</dbReference>
<evidence type="ECO:0000259" key="2">
    <source>
        <dbReference type="PROSITE" id="PS50835"/>
    </source>
</evidence>
<dbReference type="SUPFAM" id="SSF48726">
    <property type="entry name" value="Immunoglobulin"/>
    <property type="match status" value="1"/>
</dbReference>
<dbReference type="PROSITE" id="PS50835">
    <property type="entry name" value="IG_LIKE"/>
    <property type="match status" value="1"/>
</dbReference>
<dbReference type="InterPro" id="IPR036179">
    <property type="entry name" value="Ig-like_dom_sf"/>
</dbReference>
<dbReference type="Pfam" id="PF07679">
    <property type="entry name" value="I-set"/>
    <property type="match status" value="1"/>
</dbReference>
<dbReference type="Proteomes" id="UP000015102">
    <property type="component" value="Unassembled WGS sequence"/>
</dbReference>
<name>T1GMS0_MEGSC</name>
<protein>
    <recommendedName>
        <fullName evidence="2">Ig-like domain-containing protein</fullName>
    </recommendedName>
</protein>
<dbReference type="EMBL" id="CAQQ02091900">
    <property type="status" value="NOT_ANNOTATED_CDS"/>
    <property type="molecule type" value="Genomic_DNA"/>
</dbReference>
<dbReference type="FunFam" id="2.60.40.10:FF:001307">
    <property type="entry name" value="Stretchin-Mlck, isoform V"/>
    <property type="match status" value="1"/>
</dbReference>
<dbReference type="STRING" id="36166.T1GMS0"/>
<dbReference type="Gene3D" id="2.60.40.10">
    <property type="entry name" value="Immunoglobulins"/>
    <property type="match status" value="1"/>
</dbReference>
<keyword evidence="1" id="KW-0677">Repeat</keyword>
<sequence length="141" mass="15694">MIADGLGVYMIEIKPSESCDEGEWKCVVTNEEGSVGISTSVVKMEIPRNYRRPRFMESLKAVLTDEGLVSFECKVVGFPTPILRWFKDGQELKPGDVYQLTGTNSLGTYCCIAQNCMGENSSVAVLTLEDIQNQLTDEERN</sequence>
<organism evidence="3 4">
    <name type="scientific">Megaselia scalaris</name>
    <name type="common">Humpbacked fly</name>
    <name type="synonym">Phora scalaris</name>
    <dbReference type="NCBI Taxonomy" id="36166"/>
    <lineage>
        <taxon>Eukaryota</taxon>
        <taxon>Metazoa</taxon>
        <taxon>Ecdysozoa</taxon>
        <taxon>Arthropoda</taxon>
        <taxon>Hexapoda</taxon>
        <taxon>Insecta</taxon>
        <taxon>Pterygota</taxon>
        <taxon>Neoptera</taxon>
        <taxon>Endopterygota</taxon>
        <taxon>Diptera</taxon>
        <taxon>Brachycera</taxon>
        <taxon>Muscomorpha</taxon>
        <taxon>Platypezoidea</taxon>
        <taxon>Phoridae</taxon>
        <taxon>Megaseliini</taxon>
        <taxon>Megaselia</taxon>
    </lineage>
</organism>